<sequence>MNNSFLPLPNFRMGFLWTLLNIKNSIIVEYGAISTAHYLNSMYEKFNVDREGEVYCCQLDESQIISGDIEPLKKGILEIYDDRKPESIFVAPSTLCSIIGFDGEDFLLKMDGKLEGKVIPLYFGKTRGDFSLGVREALKMLCDKIVEPPKEKKYMTYNIIGFTPDYYNFNSDLLEIEEIMLQGFGMQIHTIFTNGSSIEKIKKASEASFNIVVRSEGIDASKILKKKYNMEYITPCLYGTSGTLDFINSIEKLTGIKCNSNYLETSKIKCREALVRFKHHTRKVINNTKCLVTGYYDVVNGMSRFVEEELGLEVESVVINHNLKGEYMKLNEKIERKLYVNPTEYKKSELINSNTNLLLGDGEFIYSLNEAASKIQISSPNVKKILIYDRKPLVGFNGMRFIMEEILQGIIS</sequence>
<dbReference type="OrthoDB" id="3199475at2"/>
<dbReference type="Pfam" id="PF00148">
    <property type="entry name" value="Oxidored_nitro"/>
    <property type="match status" value="1"/>
</dbReference>
<dbReference type="Gene3D" id="3.40.50.1980">
    <property type="entry name" value="Nitrogenase molybdenum iron protein domain"/>
    <property type="match status" value="3"/>
</dbReference>
<dbReference type="AlphaFoldDB" id="A0A0C1R453"/>
<organism evidence="2 3">
    <name type="scientific">Clostridium argentinense CDC 2741</name>
    <dbReference type="NCBI Taxonomy" id="1418104"/>
    <lineage>
        <taxon>Bacteria</taxon>
        <taxon>Bacillati</taxon>
        <taxon>Bacillota</taxon>
        <taxon>Clostridia</taxon>
        <taxon>Eubacteriales</taxon>
        <taxon>Clostridiaceae</taxon>
        <taxon>Clostridium</taxon>
    </lineage>
</organism>
<reference evidence="2 3" key="1">
    <citation type="journal article" date="2015" name="Infect. Genet. Evol.">
        <title>Genomic sequences of six botulinum neurotoxin-producing strains representing three clostridial species illustrate the mobility and diversity of botulinum neurotoxin genes.</title>
        <authorList>
            <person name="Smith T.J."/>
            <person name="Hill K.K."/>
            <person name="Xie G."/>
            <person name="Foley B.T."/>
            <person name="Williamson C.H."/>
            <person name="Foster J.T."/>
            <person name="Johnson S.L."/>
            <person name="Chertkov O."/>
            <person name="Teshima H."/>
            <person name="Gibbons H.S."/>
            <person name="Johnsky L.A."/>
            <person name="Karavis M.A."/>
            <person name="Smith L.A."/>
        </authorList>
    </citation>
    <scope>NUCLEOTIDE SEQUENCE [LARGE SCALE GENOMIC DNA]</scope>
    <source>
        <strain evidence="2 3">CDC 2741</strain>
    </source>
</reference>
<dbReference type="Proteomes" id="UP000031366">
    <property type="component" value="Unassembled WGS sequence"/>
</dbReference>
<dbReference type="STRING" id="29341.RSJ17_06425"/>
<evidence type="ECO:0000313" key="2">
    <source>
        <dbReference type="EMBL" id="KIE45281.1"/>
    </source>
</evidence>
<dbReference type="EMBL" id="AYSO01000020">
    <property type="protein sequence ID" value="KIE45281.1"/>
    <property type="molecule type" value="Genomic_DNA"/>
</dbReference>
<accession>A0A0C1R453</accession>
<keyword evidence="3" id="KW-1185">Reference proteome</keyword>
<evidence type="ECO:0000313" key="3">
    <source>
        <dbReference type="Proteomes" id="UP000031366"/>
    </source>
</evidence>
<comment type="caution">
    <text evidence="2">The sequence shown here is derived from an EMBL/GenBank/DDBJ whole genome shotgun (WGS) entry which is preliminary data.</text>
</comment>
<dbReference type="InterPro" id="IPR000510">
    <property type="entry name" value="Nase/OxRdtase_comp1"/>
</dbReference>
<dbReference type="RefSeq" id="WP_039636770.1">
    <property type="nucleotide sequence ID" value="NZ_AYSO01000020.1"/>
</dbReference>
<protein>
    <submittedName>
        <fullName evidence="2">Nitrogenase component 1 type Oxidoreductase family protein</fullName>
    </submittedName>
</protein>
<dbReference type="PANTHER" id="PTHR42956:SF1">
    <property type="entry name" value="NITROGENASE IRON-MOLYBDENUM COFACTOR BIOSYNTHESIS PROTEIN NIFE"/>
    <property type="match status" value="1"/>
</dbReference>
<gene>
    <name evidence="2" type="ORF">U732_725</name>
</gene>
<feature type="domain" description="Nitrogenase/oxidoreductase component 1" evidence="1">
    <location>
        <begin position="13"/>
        <end position="409"/>
    </location>
</feature>
<evidence type="ECO:0000259" key="1">
    <source>
        <dbReference type="Pfam" id="PF00148"/>
    </source>
</evidence>
<dbReference type="InterPro" id="IPR049939">
    <property type="entry name" value="NifE-like"/>
</dbReference>
<dbReference type="SUPFAM" id="SSF53807">
    <property type="entry name" value="Helical backbone' metal receptor"/>
    <property type="match status" value="1"/>
</dbReference>
<dbReference type="PANTHER" id="PTHR42956">
    <property type="entry name" value="NITROGENASE IRON-MOLYBDENUM COFACTOR BIOSYNTHESIS PROTEIN NIFE"/>
    <property type="match status" value="1"/>
</dbReference>
<proteinExistence type="predicted"/>
<dbReference type="GO" id="GO:0016491">
    <property type="term" value="F:oxidoreductase activity"/>
    <property type="evidence" value="ECO:0007669"/>
    <property type="project" value="InterPro"/>
</dbReference>
<name>A0A0C1R453_9CLOT</name>